<dbReference type="AlphaFoldDB" id="A0A5B0NVG1"/>
<gene>
    <name evidence="1" type="ORF">PGT21_019033</name>
</gene>
<keyword evidence="2" id="KW-1185">Reference proteome</keyword>
<sequence length="97" mass="10394">MNPPHERVPNKAKKTVQIKDGIGIGSIPIELESMCAFSPLSASSVTPLSMSNGTGPEISRISGFVWGVFKLIDECLLEFLIPELSSLSAFRGILAGY</sequence>
<dbReference type="EMBL" id="VSWC01000080">
    <property type="protein sequence ID" value="KAA1092953.1"/>
    <property type="molecule type" value="Genomic_DNA"/>
</dbReference>
<name>A0A5B0NVG1_PUCGR</name>
<accession>A0A5B0NVG1</accession>
<evidence type="ECO:0000313" key="2">
    <source>
        <dbReference type="Proteomes" id="UP000324748"/>
    </source>
</evidence>
<dbReference type="Proteomes" id="UP000324748">
    <property type="component" value="Unassembled WGS sequence"/>
</dbReference>
<proteinExistence type="predicted"/>
<organism evidence="1 2">
    <name type="scientific">Puccinia graminis f. sp. tritici</name>
    <dbReference type="NCBI Taxonomy" id="56615"/>
    <lineage>
        <taxon>Eukaryota</taxon>
        <taxon>Fungi</taxon>
        <taxon>Dikarya</taxon>
        <taxon>Basidiomycota</taxon>
        <taxon>Pucciniomycotina</taxon>
        <taxon>Pucciniomycetes</taxon>
        <taxon>Pucciniales</taxon>
        <taxon>Pucciniaceae</taxon>
        <taxon>Puccinia</taxon>
    </lineage>
</organism>
<evidence type="ECO:0000313" key="1">
    <source>
        <dbReference type="EMBL" id="KAA1092953.1"/>
    </source>
</evidence>
<reference evidence="1 2" key="1">
    <citation type="submission" date="2019-05" db="EMBL/GenBank/DDBJ databases">
        <title>Emergence of the Ug99 lineage of the wheat stem rust pathogen through somatic hybridization.</title>
        <authorList>
            <person name="Li F."/>
            <person name="Upadhyaya N.M."/>
            <person name="Sperschneider J."/>
            <person name="Matny O."/>
            <person name="Nguyen-Phuc H."/>
            <person name="Mago R."/>
            <person name="Raley C."/>
            <person name="Miller M.E."/>
            <person name="Silverstein K.A.T."/>
            <person name="Henningsen E."/>
            <person name="Hirsch C.D."/>
            <person name="Visser B."/>
            <person name="Pretorius Z.A."/>
            <person name="Steffenson B.J."/>
            <person name="Schwessinger B."/>
            <person name="Dodds P.N."/>
            <person name="Figueroa M."/>
        </authorList>
    </citation>
    <scope>NUCLEOTIDE SEQUENCE [LARGE SCALE GENOMIC DNA]</scope>
    <source>
        <strain evidence="1">21-0</strain>
    </source>
</reference>
<protein>
    <submittedName>
        <fullName evidence="1">Uncharacterized protein</fullName>
    </submittedName>
</protein>
<comment type="caution">
    <text evidence="1">The sequence shown here is derived from an EMBL/GenBank/DDBJ whole genome shotgun (WGS) entry which is preliminary data.</text>
</comment>